<protein>
    <submittedName>
        <fullName evidence="2">Uncharacterized protein</fullName>
    </submittedName>
</protein>
<gene>
    <name evidence="2" type="ORF">EGI15_10130</name>
</gene>
<proteinExistence type="predicted"/>
<accession>A0ABX9X937</accession>
<evidence type="ECO:0000256" key="1">
    <source>
        <dbReference type="SAM" id="Phobius"/>
    </source>
</evidence>
<keyword evidence="1" id="KW-0472">Membrane</keyword>
<sequence>MAGFLFDSQSQLKELSKLKRFGFNFIFLLYCLSSPYTIEYFYQLTMIRSQPHASFRKKSRKFEEF</sequence>
<keyword evidence="3" id="KW-1185">Reference proteome</keyword>
<organism evidence="2 3">
    <name type="scientific">Chryseobacterium cucumeris</name>
    <dbReference type="NCBI Taxonomy" id="1813611"/>
    <lineage>
        <taxon>Bacteria</taxon>
        <taxon>Pseudomonadati</taxon>
        <taxon>Bacteroidota</taxon>
        <taxon>Flavobacteriia</taxon>
        <taxon>Flavobacteriales</taxon>
        <taxon>Weeksellaceae</taxon>
        <taxon>Chryseobacterium group</taxon>
        <taxon>Chryseobacterium</taxon>
    </lineage>
</organism>
<keyword evidence="1" id="KW-0812">Transmembrane</keyword>
<evidence type="ECO:0000313" key="3">
    <source>
        <dbReference type="Proteomes" id="UP000281899"/>
    </source>
</evidence>
<dbReference type="Proteomes" id="UP000281899">
    <property type="component" value="Unassembled WGS sequence"/>
</dbReference>
<evidence type="ECO:0000313" key="2">
    <source>
        <dbReference type="EMBL" id="ROH92578.1"/>
    </source>
</evidence>
<name>A0ABX9X937_9FLAO</name>
<comment type="caution">
    <text evidence="2">The sequence shown here is derived from an EMBL/GenBank/DDBJ whole genome shotgun (WGS) entry which is preliminary data.</text>
</comment>
<feature type="transmembrane region" description="Helical" evidence="1">
    <location>
        <begin position="21"/>
        <end position="42"/>
    </location>
</feature>
<dbReference type="EMBL" id="RJTW01000005">
    <property type="protein sequence ID" value="ROH92578.1"/>
    <property type="molecule type" value="Genomic_DNA"/>
</dbReference>
<reference evidence="2 3" key="1">
    <citation type="submission" date="2018-11" db="EMBL/GenBank/DDBJ databases">
        <title>Proposal to divide the Flavobacteriaceae and reorganize its genera based on Amino Acid Identity values calculated from whole genome sequences.</title>
        <authorList>
            <person name="Nicholson A.C."/>
            <person name="Gulvik C.A."/>
            <person name="Whitney A.M."/>
            <person name="Humrighouse B.W."/>
            <person name="Bell M."/>
            <person name="Holmes B."/>
            <person name="Steigerwalt A."/>
            <person name="Villarma A."/>
            <person name="Sheth M."/>
            <person name="Batra D."/>
            <person name="Pryor J."/>
            <person name="Bernardet J.-F."/>
            <person name="Hugo C."/>
            <person name="Kampfer P."/>
            <person name="Newman J."/>
            <person name="Mcquiston J.R."/>
        </authorList>
    </citation>
    <scope>NUCLEOTIDE SEQUENCE [LARGE SCALE GENOMIC DNA]</scope>
    <source>
        <strain evidence="2 3">G0235</strain>
    </source>
</reference>
<keyword evidence="1" id="KW-1133">Transmembrane helix</keyword>